<evidence type="ECO:0000256" key="1">
    <source>
        <dbReference type="SAM" id="Phobius"/>
    </source>
</evidence>
<organism evidence="2 3">
    <name type="scientific">Dongia soli</name>
    <dbReference type="NCBI Taxonomy" id="600628"/>
    <lineage>
        <taxon>Bacteria</taxon>
        <taxon>Pseudomonadati</taxon>
        <taxon>Pseudomonadota</taxon>
        <taxon>Alphaproteobacteria</taxon>
        <taxon>Rhodospirillales</taxon>
        <taxon>Dongiaceae</taxon>
        <taxon>Dongia</taxon>
    </lineage>
</organism>
<evidence type="ECO:0000313" key="2">
    <source>
        <dbReference type="EMBL" id="MDY0883813.1"/>
    </source>
</evidence>
<evidence type="ECO:0000313" key="3">
    <source>
        <dbReference type="Proteomes" id="UP001279642"/>
    </source>
</evidence>
<protein>
    <submittedName>
        <fullName evidence="2">Uncharacterized protein</fullName>
    </submittedName>
</protein>
<comment type="caution">
    <text evidence="2">The sequence shown here is derived from an EMBL/GenBank/DDBJ whole genome shotgun (WGS) entry which is preliminary data.</text>
</comment>
<name>A0ABU5EBQ6_9PROT</name>
<keyword evidence="1" id="KW-1133">Transmembrane helix</keyword>
<dbReference type="Proteomes" id="UP001279642">
    <property type="component" value="Unassembled WGS sequence"/>
</dbReference>
<keyword evidence="3" id="KW-1185">Reference proteome</keyword>
<feature type="transmembrane region" description="Helical" evidence="1">
    <location>
        <begin position="44"/>
        <end position="69"/>
    </location>
</feature>
<keyword evidence="1" id="KW-0812">Transmembrane</keyword>
<accession>A0ABU5EBQ6</accession>
<dbReference type="RefSeq" id="WP_320508880.1">
    <property type="nucleotide sequence ID" value="NZ_JAXCLW010000003.1"/>
</dbReference>
<reference evidence="2 3" key="1">
    <citation type="journal article" date="2016" name="Antonie Van Leeuwenhoek">
        <title>Dongia soli sp. nov., isolated from soil from Dokdo, Korea.</title>
        <authorList>
            <person name="Kim D.U."/>
            <person name="Lee H."/>
            <person name="Kim H."/>
            <person name="Kim S.G."/>
            <person name="Ka J.O."/>
        </authorList>
    </citation>
    <scope>NUCLEOTIDE SEQUENCE [LARGE SCALE GENOMIC DNA]</scope>
    <source>
        <strain evidence="2 3">D78</strain>
    </source>
</reference>
<gene>
    <name evidence="2" type="ORF">SMD27_13250</name>
</gene>
<proteinExistence type="predicted"/>
<dbReference type="EMBL" id="JAXCLW010000003">
    <property type="protein sequence ID" value="MDY0883813.1"/>
    <property type="molecule type" value="Genomic_DNA"/>
</dbReference>
<sequence length="157" mass="17456">MSHPDRAAQERRLIELAGPDRYAQAVRLAEKSVDLPPPAVWVALYLRLFLSELVLWSVILAGGLGVALFDQPRDSPMLLGTAILAALAMTVYRLIRLVEAQDCARDLITTGKLCEHLLPIYRRPLDIAIRQHLAQMNVPVANSNDPVGTSDRNRRRG</sequence>
<feature type="transmembrane region" description="Helical" evidence="1">
    <location>
        <begin position="76"/>
        <end position="95"/>
    </location>
</feature>
<keyword evidence="1" id="KW-0472">Membrane</keyword>